<evidence type="ECO:0000313" key="3">
    <source>
        <dbReference type="EMBL" id="CBJ30550.1"/>
    </source>
</evidence>
<feature type="region of interest" description="Disordered" evidence="2">
    <location>
        <begin position="118"/>
        <end position="143"/>
    </location>
</feature>
<evidence type="ECO:0000256" key="2">
    <source>
        <dbReference type="SAM" id="MobiDB-lite"/>
    </source>
</evidence>
<dbReference type="Proteomes" id="UP000002630">
    <property type="component" value="Linkage Group LG13"/>
</dbReference>
<reference evidence="3 4" key="1">
    <citation type="journal article" date="2010" name="Nature">
        <title>The Ectocarpus genome and the independent evolution of multicellularity in brown algae.</title>
        <authorList>
            <person name="Cock J.M."/>
            <person name="Sterck L."/>
            <person name="Rouze P."/>
            <person name="Scornet D."/>
            <person name="Allen A.E."/>
            <person name="Amoutzias G."/>
            <person name="Anthouard V."/>
            <person name="Artiguenave F."/>
            <person name="Aury J.M."/>
            <person name="Badger J.H."/>
            <person name="Beszteri B."/>
            <person name="Billiau K."/>
            <person name="Bonnet E."/>
            <person name="Bothwell J.H."/>
            <person name="Bowler C."/>
            <person name="Boyen C."/>
            <person name="Brownlee C."/>
            <person name="Carrano C.J."/>
            <person name="Charrier B."/>
            <person name="Cho G.Y."/>
            <person name="Coelho S.M."/>
            <person name="Collen J."/>
            <person name="Corre E."/>
            <person name="Da Silva C."/>
            <person name="Delage L."/>
            <person name="Delaroque N."/>
            <person name="Dittami S.M."/>
            <person name="Doulbeau S."/>
            <person name="Elias M."/>
            <person name="Farnham G."/>
            <person name="Gachon C.M."/>
            <person name="Gschloessl B."/>
            <person name="Heesch S."/>
            <person name="Jabbari K."/>
            <person name="Jubin C."/>
            <person name="Kawai H."/>
            <person name="Kimura K."/>
            <person name="Kloareg B."/>
            <person name="Kupper F.C."/>
            <person name="Lang D."/>
            <person name="Le Bail A."/>
            <person name="Leblanc C."/>
            <person name="Lerouge P."/>
            <person name="Lohr M."/>
            <person name="Lopez P.J."/>
            <person name="Martens C."/>
            <person name="Maumus F."/>
            <person name="Michel G."/>
            <person name="Miranda-Saavedra D."/>
            <person name="Morales J."/>
            <person name="Moreau H."/>
            <person name="Motomura T."/>
            <person name="Nagasato C."/>
            <person name="Napoli C.A."/>
            <person name="Nelson D.R."/>
            <person name="Nyvall-Collen P."/>
            <person name="Peters A.F."/>
            <person name="Pommier C."/>
            <person name="Potin P."/>
            <person name="Poulain J."/>
            <person name="Quesneville H."/>
            <person name="Read B."/>
            <person name="Rensing S.A."/>
            <person name="Ritter A."/>
            <person name="Rousvoal S."/>
            <person name="Samanta M."/>
            <person name="Samson G."/>
            <person name="Schroeder D.C."/>
            <person name="Segurens B."/>
            <person name="Strittmatter M."/>
            <person name="Tonon T."/>
            <person name="Tregear J.W."/>
            <person name="Valentin K."/>
            <person name="von Dassow P."/>
            <person name="Yamagishi T."/>
            <person name="Van de Peer Y."/>
            <person name="Wincker P."/>
        </authorList>
    </citation>
    <scope>NUCLEOTIDE SEQUENCE [LARGE SCALE GENOMIC DNA]</scope>
    <source>
        <strain evidence="4">Ec32 / CCAP1310/4</strain>
    </source>
</reference>
<name>D7FPU3_ECTSI</name>
<evidence type="ECO:0000313" key="4">
    <source>
        <dbReference type="Proteomes" id="UP000002630"/>
    </source>
</evidence>
<dbReference type="OrthoDB" id="96964at2759"/>
<dbReference type="EMBL" id="FN649738">
    <property type="protein sequence ID" value="CBJ30550.1"/>
    <property type="molecule type" value="Genomic_DNA"/>
</dbReference>
<feature type="compositionally biased region" description="Acidic residues" evidence="2">
    <location>
        <begin position="36"/>
        <end position="57"/>
    </location>
</feature>
<feature type="compositionally biased region" description="Low complexity" evidence="2">
    <location>
        <begin position="90"/>
        <end position="99"/>
    </location>
</feature>
<feature type="compositionally biased region" description="Basic and acidic residues" evidence="2">
    <location>
        <begin position="382"/>
        <end position="397"/>
    </location>
</feature>
<dbReference type="EMBL" id="FN648374">
    <property type="protein sequence ID" value="CBJ30550.1"/>
    <property type="molecule type" value="Genomic_DNA"/>
</dbReference>
<feature type="compositionally biased region" description="Polar residues" evidence="2">
    <location>
        <begin position="325"/>
        <end position="345"/>
    </location>
</feature>
<feature type="repeat" description="WD" evidence="1">
    <location>
        <begin position="246"/>
        <end position="278"/>
    </location>
</feature>
<dbReference type="InterPro" id="IPR011047">
    <property type="entry name" value="Quinoprotein_ADH-like_sf"/>
</dbReference>
<feature type="region of interest" description="Disordered" evidence="2">
    <location>
        <begin position="1"/>
        <end position="79"/>
    </location>
</feature>
<dbReference type="InParanoid" id="D7FPU3"/>
<feature type="region of interest" description="Disordered" evidence="2">
    <location>
        <begin position="90"/>
        <end position="109"/>
    </location>
</feature>
<dbReference type="AlphaFoldDB" id="D7FPU3"/>
<feature type="compositionally biased region" description="Basic residues" evidence="2">
    <location>
        <begin position="473"/>
        <end position="482"/>
    </location>
</feature>
<proteinExistence type="predicted"/>
<evidence type="ECO:0000256" key="1">
    <source>
        <dbReference type="PROSITE-ProRule" id="PRU00221"/>
    </source>
</evidence>
<feature type="region of interest" description="Disordered" evidence="2">
    <location>
        <begin position="325"/>
        <end position="351"/>
    </location>
</feature>
<feature type="compositionally biased region" description="Polar residues" evidence="2">
    <location>
        <begin position="1"/>
        <end position="20"/>
    </location>
</feature>
<feature type="region of interest" description="Disordered" evidence="2">
    <location>
        <begin position="467"/>
        <end position="514"/>
    </location>
</feature>
<sequence>MISASIAASTVTDDLATLSSVHDDDSLEGSTVEMSVQDEDEDDVDVESNGDDDNDADEAGRTLDVPEGGGGGEDTAGILPHDADTAAAWNASAASSNPSGGSGSSDRSFQERLAATLRKYRGERRRHPPSIAQSRGDSQERQQRRVFWNTEMLSYTVYTGDEFGNVTTWDLKEVIIGLIHMYGGHEWAGHGVGVVQSPVVCSNAFLIARRDAESALREARYRLDAKAALDWVANTDILGLHRIGSWEAHSEPIISMSMVSDPPTVITSAMDRLVKLWSPLGDLQGVLRQKNDPDTPWIFRVNRRAQEDHKIRAAERVVMGATSIPSTTRPVAGTANNEGGDSNEQPLLPSCRSRKGRINTIDTATKAFGSAPSNSDKIPPLRLEKRHNAVRDDDRGGSDSVEGGSDDGGAGGHEILVDVSRRPARAHRKYAEEELDRYCESSISSTATKAGPLQFVSAGLLAGGDGGHASGRGLRRTPRRVPVRPDTSGKGVTRGRIVGGFGASRRGSASPRAVRGQLVVRQSLSAR</sequence>
<organism evidence="3 4">
    <name type="scientific">Ectocarpus siliculosus</name>
    <name type="common">Brown alga</name>
    <name type="synonym">Conferva siliculosa</name>
    <dbReference type="NCBI Taxonomy" id="2880"/>
    <lineage>
        <taxon>Eukaryota</taxon>
        <taxon>Sar</taxon>
        <taxon>Stramenopiles</taxon>
        <taxon>Ochrophyta</taxon>
        <taxon>PX clade</taxon>
        <taxon>Phaeophyceae</taxon>
        <taxon>Ectocarpales</taxon>
        <taxon>Ectocarpaceae</taxon>
        <taxon>Ectocarpus</taxon>
    </lineage>
</organism>
<feature type="compositionally biased region" description="Low complexity" evidence="2">
    <location>
        <begin position="503"/>
        <end position="514"/>
    </location>
</feature>
<keyword evidence="1" id="KW-0853">WD repeat</keyword>
<protein>
    <submittedName>
        <fullName evidence="3">Uncharacterized protein</fullName>
    </submittedName>
</protein>
<dbReference type="PROSITE" id="PS50082">
    <property type="entry name" value="WD_REPEATS_2"/>
    <property type="match status" value="1"/>
</dbReference>
<feature type="region of interest" description="Disordered" evidence="2">
    <location>
        <begin position="364"/>
        <end position="420"/>
    </location>
</feature>
<keyword evidence="4" id="KW-1185">Reference proteome</keyword>
<dbReference type="SUPFAM" id="SSF50998">
    <property type="entry name" value="Quinoprotein alcohol dehydrogenase-like"/>
    <property type="match status" value="1"/>
</dbReference>
<gene>
    <name evidence="3" type="ORF">Esi_0199_0046</name>
</gene>
<accession>D7FPU3</accession>
<feature type="compositionally biased region" description="Basic residues" evidence="2">
    <location>
        <begin position="118"/>
        <end position="128"/>
    </location>
</feature>
<dbReference type="InterPro" id="IPR001680">
    <property type="entry name" value="WD40_rpt"/>
</dbReference>